<proteinExistence type="predicted"/>
<feature type="compositionally biased region" description="Basic residues" evidence="1">
    <location>
        <begin position="14"/>
        <end position="25"/>
    </location>
</feature>
<feature type="region of interest" description="Disordered" evidence="1">
    <location>
        <begin position="1"/>
        <end position="102"/>
    </location>
</feature>
<name>A0A7H0ITV5_9ACTN</name>
<feature type="compositionally biased region" description="Low complexity" evidence="1">
    <location>
        <begin position="46"/>
        <end position="56"/>
    </location>
</feature>
<accession>A0A7H0ITV5</accession>
<dbReference type="AlphaFoldDB" id="A0A7H0ITV5"/>
<dbReference type="KEGG" id="sroi:IAG44_04940"/>
<evidence type="ECO:0000313" key="3">
    <source>
        <dbReference type="Proteomes" id="UP000516052"/>
    </source>
</evidence>
<sequence>MVGLQGRRPAVRAPAHHRRPPRVPAHRVETRVGDRLGSGHQHEPRAAAGPAGDLAAEQPDGVEPGDRTGQGDVSADEPGVGGGRGTRGPPAQDTPVPVPPGAHLLAMEVGPARVVQDGPGVNPEFTLVHALMGQTLLTDTRWSAALDRAGFDTLTARGSG</sequence>
<evidence type="ECO:0000256" key="1">
    <source>
        <dbReference type="SAM" id="MobiDB-lite"/>
    </source>
</evidence>
<evidence type="ECO:0000313" key="2">
    <source>
        <dbReference type="EMBL" id="QNP76221.1"/>
    </source>
</evidence>
<organism evidence="2 3">
    <name type="scientific">Streptomyces roseirectus</name>
    <dbReference type="NCBI Taxonomy" id="2768066"/>
    <lineage>
        <taxon>Bacteria</taxon>
        <taxon>Bacillati</taxon>
        <taxon>Actinomycetota</taxon>
        <taxon>Actinomycetes</taxon>
        <taxon>Kitasatosporales</taxon>
        <taxon>Streptomycetaceae</taxon>
        <taxon>Streptomyces</taxon>
    </lineage>
</organism>
<dbReference type="EMBL" id="CP060828">
    <property type="protein sequence ID" value="QNP76221.1"/>
    <property type="molecule type" value="Genomic_DNA"/>
</dbReference>
<gene>
    <name evidence="2" type="ORF">IAG44_04940</name>
</gene>
<dbReference type="Proteomes" id="UP000516052">
    <property type="component" value="Chromosome"/>
</dbReference>
<reference evidence="2 3" key="1">
    <citation type="submission" date="2020-08" db="EMBL/GenBank/DDBJ databases">
        <title>A novel species.</title>
        <authorList>
            <person name="Gao J."/>
        </authorList>
    </citation>
    <scope>NUCLEOTIDE SEQUENCE [LARGE SCALE GENOMIC DNA]</scope>
    <source>
        <strain evidence="2 3">CRXT-G-22</strain>
    </source>
</reference>
<keyword evidence="3" id="KW-1185">Reference proteome</keyword>
<protein>
    <submittedName>
        <fullName evidence="2">Uncharacterized protein</fullName>
    </submittedName>
</protein>
<dbReference type="RefSeq" id="WP_187753137.1">
    <property type="nucleotide sequence ID" value="NZ_CP060828.1"/>
</dbReference>